<dbReference type="GO" id="GO:0006364">
    <property type="term" value="P:rRNA processing"/>
    <property type="evidence" value="ECO:0007669"/>
    <property type="project" value="TreeGrafter"/>
</dbReference>
<dbReference type="InterPro" id="IPR001680">
    <property type="entry name" value="WD40_rpt"/>
</dbReference>
<dbReference type="PANTHER" id="PTHR18763">
    <property type="entry name" value="WD-REPEAT PROTEIN 18"/>
    <property type="match status" value="1"/>
</dbReference>
<dbReference type="InterPro" id="IPR045227">
    <property type="entry name" value="WDR18/Ipi3/RID3"/>
</dbReference>
<keyword evidence="1" id="KW-0853">WD repeat</keyword>
<accession>A0AA88AJK1</accession>
<dbReference type="AlphaFoldDB" id="A0AA88AJK1"/>
<dbReference type="SMART" id="SM00320">
    <property type="entry name" value="WD40"/>
    <property type="match status" value="5"/>
</dbReference>
<dbReference type="PANTHER" id="PTHR18763:SF4">
    <property type="entry name" value="PROTEIN ROOT INITIATION DEFECTIVE 3-LIKE"/>
    <property type="match status" value="1"/>
</dbReference>
<feature type="repeat" description="WD" evidence="1">
    <location>
        <begin position="85"/>
        <end position="116"/>
    </location>
</feature>
<dbReference type="GO" id="GO:0005656">
    <property type="term" value="C:nuclear pre-replicative complex"/>
    <property type="evidence" value="ECO:0007669"/>
    <property type="project" value="TreeGrafter"/>
</dbReference>
<protein>
    <submittedName>
        <fullName evidence="3">Uncharacterized protein</fullName>
    </submittedName>
</protein>
<dbReference type="InterPro" id="IPR036322">
    <property type="entry name" value="WD40_repeat_dom_sf"/>
</dbReference>
<name>A0AA88AJK1_FICCA</name>
<dbReference type="PROSITE" id="PS50294">
    <property type="entry name" value="WD_REPEATS_REGION"/>
    <property type="match status" value="2"/>
</dbReference>
<gene>
    <name evidence="3" type="ORF">TIFTF001_025756</name>
</gene>
<evidence type="ECO:0000313" key="3">
    <source>
        <dbReference type="EMBL" id="GMN56654.1"/>
    </source>
</evidence>
<dbReference type="Gene3D" id="2.130.10.10">
    <property type="entry name" value="YVTN repeat-like/Quinoprotein amine dehydrogenase"/>
    <property type="match status" value="2"/>
</dbReference>
<evidence type="ECO:0000256" key="2">
    <source>
        <dbReference type="SAM" id="MobiDB-lite"/>
    </source>
</evidence>
<dbReference type="GO" id="GO:0120330">
    <property type="term" value="C:rixosome complex"/>
    <property type="evidence" value="ECO:0007669"/>
    <property type="project" value="TreeGrafter"/>
</dbReference>
<organism evidence="3 4">
    <name type="scientific">Ficus carica</name>
    <name type="common">Common fig</name>
    <dbReference type="NCBI Taxonomy" id="3494"/>
    <lineage>
        <taxon>Eukaryota</taxon>
        <taxon>Viridiplantae</taxon>
        <taxon>Streptophyta</taxon>
        <taxon>Embryophyta</taxon>
        <taxon>Tracheophyta</taxon>
        <taxon>Spermatophyta</taxon>
        <taxon>Magnoliopsida</taxon>
        <taxon>eudicotyledons</taxon>
        <taxon>Gunneridae</taxon>
        <taxon>Pentapetalae</taxon>
        <taxon>rosids</taxon>
        <taxon>fabids</taxon>
        <taxon>Rosales</taxon>
        <taxon>Moraceae</taxon>
        <taxon>Ficeae</taxon>
        <taxon>Ficus</taxon>
    </lineage>
</organism>
<evidence type="ECO:0000313" key="4">
    <source>
        <dbReference type="Proteomes" id="UP001187192"/>
    </source>
</evidence>
<sequence length="445" mass="48826">MGHGGEAVVVCSDKSMTTGIRIWDIETGDNLLHIPTCASPPNGLLCLRNHFLFASQIHKHGSVGGGAIFMWHLNKVASGKLLKTWHAHRRSLTCMLFSDDGSLLISGSDDGVICVWPMISLLDVEDSRSSPSLLHQSLDHSSAVTSLATTSGISIPILVSSSLDGTCKVSDLVLGRVLQTVVYPVGITAIVLHPAEELVFCGSLDGRIFVNKLDIGLMEDPFSLSQDQPVVLQGHNGAITALTFSQSGLMSASDDCTLCVWDATHWTVTRKFNHQKGVTNLAVIPRSSLLSATNNRKVLTTFRVLPLDKYPQPANSSKETITLLSSSRSFNESHSPIHFPSGDSYQQILDLQMQKGWTPAAMQMKVETSMENRMWAMKMAKHVMEMNRHLQSRLLDLMQSRLLWSKESNSPNTKKRKKLMNMVLENPSNSEGPAFQGEDQSQSSC</sequence>
<dbReference type="PROSITE" id="PS50082">
    <property type="entry name" value="WD_REPEATS_2"/>
    <property type="match status" value="2"/>
</dbReference>
<keyword evidence="4" id="KW-1185">Reference proteome</keyword>
<proteinExistence type="predicted"/>
<dbReference type="GO" id="GO:0006261">
    <property type="term" value="P:DNA-templated DNA replication"/>
    <property type="evidence" value="ECO:0007669"/>
    <property type="project" value="TreeGrafter"/>
</dbReference>
<dbReference type="InterPro" id="IPR015943">
    <property type="entry name" value="WD40/YVTN_repeat-like_dom_sf"/>
</dbReference>
<dbReference type="EMBL" id="BTGU01000064">
    <property type="protein sequence ID" value="GMN56654.1"/>
    <property type="molecule type" value="Genomic_DNA"/>
</dbReference>
<comment type="caution">
    <text evidence="3">The sequence shown here is derived from an EMBL/GenBank/DDBJ whole genome shotgun (WGS) entry which is preliminary data.</text>
</comment>
<reference evidence="3" key="1">
    <citation type="submission" date="2023-07" db="EMBL/GenBank/DDBJ databases">
        <title>draft genome sequence of fig (Ficus carica).</title>
        <authorList>
            <person name="Takahashi T."/>
            <person name="Nishimura K."/>
        </authorList>
    </citation>
    <scope>NUCLEOTIDE SEQUENCE</scope>
</reference>
<dbReference type="SUPFAM" id="SSF50978">
    <property type="entry name" value="WD40 repeat-like"/>
    <property type="match status" value="1"/>
</dbReference>
<evidence type="ECO:0000256" key="1">
    <source>
        <dbReference type="PROSITE-ProRule" id="PRU00221"/>
    </source>
</evidence>
<dbReference type="Proteomes" id="UP001187192">
    <property type="component" value="Unassembled WGS sequence"/>
</dbReference>
<feature type="repeat" description="WD" evidence="1">
    <location>
        <begin position="232"/>
        <end position="262"/>
    </location>
</feature>
<dbReference type="Pfam" id="PF00400">
    <property type="entry name" value="WD40"/>
    <property type="match status" value="2"/>
</dbReference>
<feature type="region of interest" description="Disordered" evidence="2">
    <location>
        <begin position="422"/>
        <end position="445"/>
    </location>
</feature>